<dbReference type="EMBL" id="VSSQ01123582">
    <property type="protein sequence ID" value="MPN54899.1"/>
    <property type="molecule type" value="Genomic_DNA"/>
</dbReference>
<name>A0A645IWT7_9ZZZZ</name>
<accession>A0A645IWT7</accession>
<proteinExistence type="predicted"/>
<reference evidence="1" key="1">
    <citation type="submission" date="2019-08" db="EMBL/GenBank/DDBJ databases">
        <authorList>
            <person name="Kucharzyk K."/>
            <person name="Murdoch R.W."/>
            <person name="Higgins S."/>
            <person name="Loffler F."/>
        </authorList>
    </citation>
    <scope>NUCLEOTIDE SEQUENCE</scope>
</reference>
<protein>
    <submittedName>
        <fullName evidence="1">Uncharacterized protein</fullName>
    </submittedName>
</protein>
<dbReference type="AlphaFoldDB" id="A0A645IWT7"/>
<gene>
    <name evidence="1" type="ORF">SDC9_202577</name>
</gene>
<sequence>MHRRDRDAPLEILHGRAQVEKGKLKTDTGIEIVKEIAPAFKYRCLILVLHKLVVDVLELNGFGKERVRHPAYAVRIHALIWYGLLCGHFLRVTPSSLYGGGNLPVLRVGQPAPRLNGRILFLCL</sequence>
<evidence type="ECO:0000313" key="1">
    <source>
        <dbReference type="EMBL" id="MPN54899.1"/>
    </source>
</evidence>
<comment type="caution">
    <text evidence="1">The sequence shown here is derived from an EMBL/GenBank/DDBJ whole genome shotgun (WGS) entry which is preliminary data.</text>
</comment>
<organism evidence="1">
    <name type="scientific">bioreactor metagenome</name>
    <dbReference type="NCBI Taxonomy" id="1076179"/>
    <lineage>
        <taxon>unclassified sequences</taxon>
        <taxon>metagenomes</taxon>
        <taxon>ecological metagenomes</taxon>
    </lineage>
</organism>